<dbReference type="GO" id="GO:0008703">
    <property type="term" value="F:5-amino-6-(5-phosphoribosylamino)uracil reductase activity"/>
    <property type="evidence" value="ECO:0007669"/>
    <property type="project" value="InterPro"/>
</dbReference>
<feature type="domain" description="Bacterial bifunctional deaminase-reductase C-terminal" evidence="1">
    <location>
        <begin position="4"/>
        <end position="185"/>
    </location>
</feature>
<dbReference type="SUPFAM" id="SSF53597">
    <property type="entry name" value="Dihydrofolate reductase-like"/>
    <property type="match status" value="1"/>
</dbReference>
<protein>
    <submittedName>
        <fullName evidence="2">Dihydrofolate reductase family protein</fullName>
    </submittedName>
</protein>
<reference evidence="2" key="1">
    <citation type="submission" date="2022-08" db="EMBL/GenBank/DDBJ databases">
        <title>Chelativorans sichuanense sp. nov., a paraffin oil-degrading bacterium isolated from a mixture of oil-based drill cuttings and paddy soil.</title>
        <authorList>
            <person name="Yu J."/>
            <person name="Liu H."/>
            <person name="Chen Q."/>
        </authorList>
    </citation>
    <scope>NUCLEOTIDE SEQUENCE</scope>
    <source>
        <strain evidence="2">SCAU 2101</strain>
    </source>
</reference>
<evidence type="ECO:0000313" key="3">
    <source>
        <dbReference type="Proteomes" id="UP001149009"/>
    </source>
</evidence>
<accession>A0A9X2XCQ6</accession>
<dbReference type="EMBL" id="JAODNV010000029">
    <property type="protein sequence ID" value="MCT8992205.1"/>
    <property type="molecule type" value="Genomic_DNA"/>
</dbReference>
<proteinExistence type="predicted"/>
<keyword evidence="3" id="KW-1185">Reference proteome</keyword>
<dbReference type="Gene3D" id="3.40.430.10">
    <property type="entry name" value="Dihydrofolate Reductase, subunit A"/>
    <property type="match status" value="1"/>
</dbReference>
<dbReference type="Pfam" id="PF01872">
    <property type="entry name" value="RibD_C"/>
    <property type="match status" value="1"/>
</dbReference>
<dbReference type="Proteomes" id="UP001149009">
    <property type="component" value="Unassembled WGS sequence"/>
</dbReference>
<dbReference type="InterPro" id="IPR002734">
    <property type="entry name" value="RibDG_C"/>
</dbReference>
<dbReference type="GO" id="GO:0009231">
    <property type="term" value="P:riboflavin biosynthetic process"/>
    <property type="evidence" value="ECO:0007669"/>
    <property type="project" value="InterPro"/>
</dbReference>
<dbReference type="RefSeq" id="WP_261517157.1">
    <property type="nucleotide sequence ID" value="NZ_JAODNV010000029.1"/>
</dbReference>
<sequence>MRRLISAVKISLDGKIEGPDGYADWVKAWSEDYGLTPQIDACLLGGGMYPGYEQYWTAMQRAPDEPLPMTGQKPTAKEIAWAKLIPELPHYVLSSTLKTALWPNTRFLRGVDEVAQLKNLPGKDIYLVGGAQVASCLIDAGLVDEIRLIVHPLLAGAGKSHFEGLDGRKQLELSEVRQLENGLVYLRYGLI</sequence>
<comment type="caution">
    <text evidence="2">The sequence shown here is derived from an EMBL/GenBank/DDBJ whole genome shotgun (WGS) entry which is preliminary data.</text>
</comment>
<name>A0A9X2XCQ6_9HYPH</name>
<dbReference type="PANTHER" id="PTHR38011">
    <property type="entry name" value="DIHYDROFOLATE REDUCTASE FAMILY PROTEIN (AFU_ORTHOLOGUE AFUA_8G06820)"/>
    <property type="match status" value="1"/>
</dbReference>
<evidence type="ECO:0000313" key="2">
    <source>
        <dbReference type="EMBL" id="MCT8992205.1"/>
    </source>
</evidence>
<dbReference type="InterPro" id="IPR024072">
    <property type="entry name" value="DHFR-like_dom_sf"/>
</dbReference>
<organism evidence="2 3">
    <name type="scientific">Chelativorans petroleitrophicus</name>
    <dbReference type="NCBI Taxonomy" id="2975484"/>
    <lineage>
        <taxon>Bacteria</taxon>
        <taxon>Pseudomonadati</taxon>
        <taxon>Pseudomonadota</taxon>
        <taxon>Alphaproteobacteria</taxon>
        <taxon>Hyphomicrobiales</taxon>
        <taxon>Phyllobacteriaceae</taxon>
        <taxon>Chelativorans</taxon>
    </lineage>
</organism>
<dbReference type="InterPro" id="IPR050765">
    <property type="entry name" value="Riboflavin_Biosynth_HTPR"/>
</dbReference>
<dbReference type="PANTHER" id="PTHR38011:SF11">
    <property type="entry name" value="2,5-DIAMINO-6-RIBOSYLAMINO-4(3H)-PYRIMIDINONE 5'-PHOSPHATE REDUCTASE"/>
    <property type="match status" value="1"/>
</dbReference>
<gene>
    <name evidence="2" type="ORF">NYR54_18265</name>
</gene>
<dbReference type="AlphaFoldDB" id="A0A9X2XCQ6"/>
<evidence type="ECO:0000259" key="1">
    <source>
        <dbReference type="Pfam" id="PF01872"/>
    </source>
</evidence>